<comment type="caution">
    <text evidence="3">The sequence shown here is derived from an EMBL/GenBank/DDBJ whole genome shotgun (WGS) entry which is preliminary data.</text>
</comment>
<dbReference type="PANTHER" id="PTHR42776">
    <property type="entry name" value="SERINE PEPTIDASE S9 FAMILY MEMBER"/>
    <property type="match status" value="1"/>
</dbReference>
<gene>
    <name evidence="3" type="ORF">CSC65_04085</name>
</gene>
<evidence type="ECO:0000256" key="1">
    <source>
        <dbReference type="ARBA" id="ARBA00022801"/>
    </source>
</evidence>
<accession>A0ABQ6Z9R4</accession>
<dbReference type="InterPro" id="IPR001375">
    <property type="entry name" value="Peptidase_S9_cat"/>
</dbReference>
<dbReference type="Gene3D" id="3.40.50.1820">
    <property type="entry name" value="alpha/beta hydrolase"/>
    <property type="match status" value="1"/>
</dbReference>
<keyword evidence="4" id="KW-1185">Reference proteome</keyword>
<dbReference type="SUPFAM" id="SSF82171">
    <property type="entry name" value="DPP6 N-terminal domain-like"/>
    <property type="match status" value="1"/>
</dbReference>
<proteinExistence type="predicted"/>
<organism evidence="3 4">
    <name type="scientific">Pseudoxanthomonas daejeonensis</name>
    <dbReference type="NCBI Taxonomy" id="266062"/>
    <lineage>
        <taxon>Bacteria</taxon>
        <taxon>Pseudomonadati</taxon>
        <taxon>Pseudomonadota</taxon>
        <taxon>Gammaproteobacteria</taxon>
        <taxon>Lysobacterales</taxon>
        <taxon>Lysobacteraceae</taxon>
        <taxon>Pseudoxanthomonas</taxon>
    </lineage>
</organism>
<evidence type="ECO:0000313" key="4">
    <source>
        <dbReference type="Proteomes" id="UP000788419"/>
    </source>
</evidence>
<dbReference type="PANTHER" id="PTHR42776:SF27">
    <property type="entry name" value="DIPEPTIDYL PEPTIDASE FAMILY MEMBER 6"/>
    <property type="match status" value="1"/>
</dbReference>
<dbReference type="Proteomes" id="UP000788419">
    <property type="component" value="Unassembled WGS sequence"/>
</dbReference>
<dbReference type="Pfam" id="PF00326">
    <property type="entry name" value="Peptidase_S9"/>
    <property type="match status" value="1"/>
</dbReference>
<dbReference type="InterPro" id="IPR029058">
    <property type="entry name" value="AB_hydrolase_fold"/>
</dbReference>
<evidence type="ECO:0000259" key="2">
    <source>
        <dbReference type="Pfam" id="PF00326"/>
    </source>
</evidence>
<reference evidence="3 4" key="1">
    <citation type="submission" date="2017-10" db="EMBL/GenBank/DDBJ databases">
        <title>Whole genome sequencing of members of genus Pseudoxanthomonas.</title>
        <authorList>
            <person name="Kumar S."/>
            <person name="Bansal K."/>
            <person name="Kaur A."/>
            <person name="Patil P."/>
            <person name="Sharma S."/>
            <person name="Patil P.B."/>
        </authorList>
    </citation>
    <scope>NUCLEOTIDE SEQUENCE [LARGE SCALE GENOMIC DNA]</scope>
    <source>
        <strain evidence="3 4">DSM 17801</strain>
    </source>
</reference>
<name>A0ABQ6Z9R4_9GAMM</name>
<sequence length="645" mass="71635">MESMHNRSKGMRLLKGMLLVTMLVLGFNAGAREVPIQDFFKDAEFTALSLSPDGKHMAVTVPQEDRTVLAVLRVADKGVVGKWDFGPDRHFRQVYWVNNDRLLFTVTFKTGRFDFETSKGDMYASNIDGTQRIDIPNGAYYNIVSLTPEDPRTILVERSVETSYLSKLDIYNGRLVTVATAPVEQGSFLVDHERNPRYVWGAMNDGTNVTYRRDGDKWTQVHRSERNGATYRPIGFAGDNRHVYMAKGVDGKPESIVLLDSETREEEQLSSNGTVSPSALLWSSDRKTLLGVQYEDGIPYWDWIARDHPETLAYAGLVKAFPGKAISFLRPSDDGRFLAMRVYSDQQPPEAFLFDRQAGKASFLTGSMEWIKPAEMSQMKPISFKARDGLELHGFVTIPAGSNGKNLPLIINPHGGPHGPRDEWGFNPEVQLLANRGYAVLQVNYRGSGGYGNAFEGLGYRKWGTVMQDDLTDAVKWAVAQGIADPKRVCIYGASYGGYAALMSAVREPDLYQCTVGYVGVYDLDAQRSSDIGDHEAGRNYLKDVYPPTKAERVAQSPAYGVDRLKAPVMLVHGAKDQRVPIKNMNFLIDQMGKVGKQPEVVVVESKEGHGFRDVQNNVNLYTKMLAFFDKHIGPGATSAPAGSP</sequence>
<feature type="domain" description="Peptidase S9 prolyl oligopeptidase catalytic" evidence="2">
    <location>
        <begin position="424"/>
        <end position="634"/>
    </location>
</feature>
<dbReference type="SUPFAM" id="SSF53474">
    <property type="entry name" value="alpha/beta-Hydrolases"/>
    <property type="match status" value="1"/>
</dbReference>
<keyword evidence="1" id="KW-0378">Hydrolase</keyword>
<evidence type="ECO:0000313" key="3">
    <source>
        <dbReference type="EMBL" id="KAF1696401.1"/>
    </source>
</evidence>
<protein>
    <recommendedName>
        <fullName evidence="2">Peptidase S9 prolyl oligopeptidase catalytic domain-containing protein</fullName>
    </recommendedName>
</protein>
<dbReference type="EMBL" id="PDWN01000003">
    <property type="protein sequence ID" value="KAF1696401.1"/>
    <property type="molecule type" value="Genomic_DNA"/>
</dbReference>